<accession>A0A934VUS6</accession>
<name>A0A934VUS6_9BACT</name>
<evidence type="ECO:0000259" key="2">
    <source>
        <dbReference type="Pfam" id="PF18887"/>
    </source>
</evidence>
<evidence type="ECO:0000256" key="1">
    <source>
        <dbReference type="SAM" id="SignalP"/>
    </source>
</evidence>
<feature type="domain" description="MBG" evidence="2">
    <location>
        <begin position="269"/>
        <end position="302"/>
    </location>
</feature>
<evidence type="ECO:0000313" key="3">
    <source>
        <dbReference type="EMBL" id="MBK1882847.1"/>
    </source>
</evidence>
<protein>
    <recommendedName>
        <fullName evidence="2">MBG domain-containing protein</fullName>
    </recommendedName>
</protein>
<feature type="domain" description="MBG" evidence="2">
    <location>
        <begin position="27"/>
        <end position="66"/>
    </location>
</feature>
<feature type="signal peptide" evidence="1">
    <location>
        <begin position="1"/>
        <end position="21"/>
    </location>
</feature>
<comment type="caution">
    <text evidence="3">The sequence shown here is derived from an EMBL/GenBank/DDBJ whole genome shotgun (WGS) entry which is preliminary data.</text>
</comment>
<dbReference type="Pfam" id="PF18887">
    <property type="entry name" value="MBG_3"/>
    <property type="match status" value="3"/>
</dbReference>
<keyword evidence="1" id="KW-0732">Signal</keyword>
<organism evidence="3 4">
    <name type="scientific">Luteolibacter pohnpeiensis</name>
    <dbReference type="NCBI Taxonomy" id="454153"/>
    <lineage>
        <taxon>Bacteria</taxon>
        <taxon>Pseudomonadati</taxon>
        <taxon>Verrucomicrobiota</taxon>
        <taxon>Verrucomicrobiia</taxon>
        <taxon>Verrucomicrobiales</taxon>
        <taxon>Verrucomicrobiaceae</taxon>
        <taxon>Luteolibacter</taxon>
    </lineage>
</organism>
<keyword evidence="4" id="KW-1185">Reference proteome</keyword>
<sequence>MSSIRRLLLGWIVLGANLSLAQTPVQLTLSNTTQVYDGTAKLPTVSSDPDGLTVQLSFNDPSTTPTVTTVFQSIPDPVGSAYPSIAFAGNNYSGMGDYVKLAGSARYLDSVETVLSSYAKASSYPQLAAQNPDGYYHTVRLHVFQAASNFGLSYFAEKSQQVLIPWVPEELNSISFKVLFSFPGNLILPNDLALMVSYNTKSTGFNPIGTAGPYDKLNLSVNTTAPTVGTDVYAEGYFYYLQNGTYYLATSSYSPMFKVNASSSPATAIATPVNAGSYEVTATVTSSGYSGQATSSFIILPAPVTLTLGNLTQIADGTPKSVSLSTDPSGISTSVTYDGASQVPSAIGRYQVVATVTNSNYSGSASAELQIGYDYASWIQQSVTAGTIGSDQTADFADPDGDSLPNLLEYAFGLNPGAADYMAPDLDVSSENLSLIYRRNLDATDLTYQIETATDLDSDSWSEAATTDTVLSTEGSIETVEATIPRTEGEPKRFLRLKVTR</sequence>
<dbReference type="InterPro" id="IPR043772">
    <property type="entry name" value="MBG_3"/>
</dbReference>
<dbReference type="RefSeq" id="WP_200270370.1">
    <property type="nucleotide sequence ID" value="NZ_JAENIJ010000014.1"/>
</dbReference>
<feature type="chain" id="PRO_5036951725" description="MBG domain-containing protein" evidence="1">
    <location>
        <begin position="22"/>
        <end position="501"/>
    </location>
</feature>
<evidence type="ECO:0000313" key="4">
    <source>
        <dbReference type="Proteomes" id="UP000603141"/>
    </source>
</evidence>
<feature type="domain" description="MBG" evidence="2">
    <location>
        <begin position="305"/>
        <end position="372"/>
    </location>
</feature>
<dbReference type="Proteomes" id="UP000603141">
    <property type="component" value="Unassembled WGS sequence"/>
</dbReference>
<proteinExistence type="predicted"/>
<gene>
    <name evidence="3" type="ORF">JIN85_10500</name>
</gene>
<reference evidence="3" key="1">
    <citation type="submission" date="2021-01" db="EMBL/GenBank/DDBJ databases">
        <title>Modified the classification status of verrucomicrobia.</title>
        <authorList>
            <person name="Feng X."/>
        </authorList>
    </citation>
    <scope>NUCLEOTIDE SEQUENCE</scope>
    <source>
        <strain evidence="3">KCTC 22041</strain>
    </source>
</reference>
<dbReference type="AlphaFoldDB" id="A0A934VUS6"/>
<dbReference type="EMBL" id="JAENIJ010000014">
    <property type="protein sequence ID" value="MBK1882847.1"/>
    <property type="molecule type" value="Genomic_DNA"/>
</dbReference>